<dbReference type="SMART" id="SM00248">
    <property type="entry name" value="ANK"/>
    <property type="match status" value="4"/>
</dbReference>
<dbReference type="Pfam" id="PF12796">
    <property type="entry name" value="Ank_2"/>
    <property type="match status" value="2"/>
</dbReference>
<evidence type="ECO:0000256" key="2">
    <source>
        <dbReference type="ARBA" id="ARBA00023043"/>
    </source>
</evidence>
<evidence type="ECO:0000256" key="1">
    <source>
        <dbReference type="ARBA" id="ARBA00022737"/>
    </source>
</evidence>
<dbReference type="PANTHER" id="PTHR24171">
    <property type="entry name" value="ANKYRIN REPEAT DOMAIN-CONTAINING PROTEIN 39-RELATED"/>
    <property type="match status" value="1"/>
</dbReference>
<evidence type="ECO:0000313" key="4">
    <source>
        <dbReference type="EMBL" id="MCQ8895955.1"/>
    </source>
</evidence>
<evidence type="ECO:0000256" key="3">
    <source>
        <dbReference type="PROSITE-ProRule" id="PRU00023"/>
    </source>
</evidence>
<name>A0ABT1WEP2_9BURK</name>
<dbReference type="PROSITE" id="PS50088">
    <property type="entry name" value="ANK_REPEAT"/>
    <property type="match status" value="3"/>
</dbReference>
<evidence type="ECO:0000313" key="5">
    <source>
        <dbReference type="Proteomes" id="UP001204142"/>
    </source>
</evidence>
<feature type="repeat" description="ANK" evidence="3">
    <location>
        <begin position="94"/>
        <end position="126"/>
    </location>
</feature>
<dbReference type="PANTHER" id="PTHR24171:SF8">
    <property type="entry name" value="BRCA1-ASSOCIATED RING DOMAIN PROTEIN 1"/>
    <property type="match status" value="1"/>
</dbReference>
<dbReference type="EMBL" id="JANIGO010000002">
    <property type="protein sequence ID" value="MCQ8895955.1"/>
    <property type="molecule type" value="Genomic_DNA"/>
</dbReference>
<gene>
    <name evidence="4" type="ORF">NQT62_05815</name>
</gene>
<dbReference type="Proteomes" id="UP001204142">
    <property type="component" value="Unassembled WGS sequence"/>
</dbReference>
<dbReference type="PROSITE" id="PS50297">
    <property type="entry name" value="ANK_REP_REGION"/>
    <property type="match status" value="3"/>
</dbReference>
<comment type="caution">
    <text evidence="4">The sequence shown here is derived from an EMBL/GenBank/DDBJ whole genome shotgun (WGS) entry which is preliminary data.</text>
</comment>
<dbReference type="RefSeq" id="WP_256763730.1">
    <property type="nucleotide sequence ID" value="NZ_JANIGO010000002.1"/>
</dbReference>
<proteinExistence type="predicted"/>
<dbReference type="InterPro" id="IPR036770">
    <property type="entry name" value="Ankyrin_rpt-contain_sf"/>
</dbReference>
<feature type="repeat" description="ANK" evidence="3">
    <location>
        <begin position="158"/>
        <end position="190"/>
    </location>
</feature>
<dbReference type="SUPFAM" id="SSF48403">
    <property type="entry name" value="Ankyrin repeat"/>
    <property type="match status" value="1"/>
</dbReference>
<sequence>MTSRWRPLWLIALSCLFAVWPGWATAGAYADFFTAIKFDDATRLRHLLIRGFDPNTLNEDGSAGLVYAMQQESPAAFSALLSSPSINPNVVDTKGDTPLMVAAAMGRLDWVQQLIHRGAELGQAGRWTALHYAASAGSVPVIQALVQAGSDVNVPSENSTTPLMMAARSGREEAVRQLLELGADPSSVNDAGFNAAGYALRAKQKALAFEIMRKERAMRLNRPRSSDTTVQ</sequence>
<keyword evidence="1" id="KW-0677">Repeat</keyword>
<dbReference type="Gene3D" id="1.25.40.20">
    <property type="entry name" value="Ankyrin repeat-containing domain"/>
    <property type="match status" value="2"/>
</dbReference>
<dbReference type="InterPro" id="IPR002110">
    <property type="entry name" value="Ankyrin_rpt"/>
</dbReference>
<organism evidence="4 5">
    <name type="scientific">Limnobacter humi</name>
    <dbReference type="NCBI Taxonomy" id="1778671"/>
    <lineage>
        <taxon>Bacteria</taxon>
        <taxon>Pseudomonadati</taxon>
        <taxon>Pseudomonadota</taxon>
        <taxon>Betaproteobacteria</taxon>
        <taxon>Burkholderiales</taxon>
        <taxon>Burkholderiaceae</taxon>
        <taxon>Limnobacter</taxon>
    </lineage>
</organism>
<accession>A0ABT1WEP2</accession>
<keyword evidence="5" id="KW-1185">Reference proteome</keyword>
<reference evidence="4 5" key="1">
    <citation type="submission" date="2022-07" db="EMBL/GenBank/DDBJ databases">
        <authorList>
            <person name="Xamxidin M."/>
            <person name="Wu M."/>
        </authorList>
    </citation>
    <scope>NUCLEOTIDE SEQUENCE [LARGE SCALE GENOMIC DNA]</scope>
    <source>
        <strain evidence="4 5">NBRC 111650</strain>
    </source>
</reference>
<protein>
    <submittedName>
        <fullName evidence="4">Ankyrin repeat domain-containing protein</fullName>
    </submittedName>
</protein>
<feature type="repeat" description="ANK" evidence="3">
    <location>
        <begin position="125"/>
        <end position="157"/>
    </location>
</feature>
<keyword evidence="2 3" id="KW-0040">ANK repeat</keyword>